<dbReference type="RefSeq" id="WP_200802317.1">
    <property type="nucleotide sequence ID" value="NZ_FRFE01000002.1"/>
</dbReference>
<reference evidence="1 2" key="1">
    <citation type="submission" date="2016-12" db="EMBL/GenBank/DDBJ databases">
        <authorList>
            <person name="Song W.-J."/>
            <person name="Kurnit D.M."/>
        </authorList>
    </citation>
    <scope>NUCLEOTIDE SEQUENCE [LARGE SCALE GENOMIC DNA]</scope>
    <source>
        <strain evidence="1 2">DSM 18488</strain>
    </source>
</reference>
<dbReference type="STRING" id="1121416.SAMN02745220_00680"/>
<evidence type="ECO:0000313" key="1">
    <source>
        <dbReference type="EMBL" id="SHO44169.1"/>
    </source>
</evidence>
<protein>
    <recommendedName>
        <fullName evidence="3">LysM domain-containing protein</fullName>
    </recommendedName>
</protein>
<accession>A0A1M7XYW9</accession>
<evidence type="ECO:0000313" key="2">
    <source>
        <dbReference type="Proteomes" id="UP000184603"/>
    </source>
</evidence>
<keyword evidence="2" id="KW-1185">Reference proteome</keyword>
<organism evidence="1 2">
    <name type="scientific">Desulfopila aestuarii DSM 18488</name>
    <dbReference type="NCBI Taxonomy" id="1121416"/>
    <lineage>
        <taxon>Bacteria</taxon>
        <taxon>Pseudomonadati</taxon>
        <taxon>Thermodesulfobacteriota</taxon>
        <taxon>Desulfobulbia</taxon>
        <taxon>Desulfobulbales</taxon>
        <taxon>Desulfocapsaceae</taxon>
        <taxon>Desulfopila</taxon>
    </lineage>
</organism>
<name>A0A1M7XYW9_9BACT</name>
<proteinExistence type="predicted"/>
<gene>
    <name evidence="1" type="ORF">SAMN02745220_00680</name>
</gene>
<dbReference type="EMBL" id="FRFE01000002">
    <property type="protein sequence ID" value="SHO44169.1"/>
    <property type="molecule type" value="Genomic_DNA"/>
</dbReference>
<evidence type="ECO:0008006" key="3">
    <source>
        <dbReference type="Google" id="ProtNLM"/>
    </source>
</evidence>
<dbReference type="Proteomes" id="UP000184603">
    <property type="component" value="Unassembled WGS sequence"/>
</dbReference>
<sequence length="122" mass="13472">MMNDPLKALLDAGVLKANTFPENSRYHGTDIGILVQDGRMPVAYLKRRFIPGPERFAVIQEHTVAEGDRVDNLAAQYLGDPELYWRLCDANGVMHPEELTERVGAKVVITLPEGVPGVTDAE</sequence>
<dbReference type="AlphaFoldDB" id="A0A1M7XYW9"/>